<dbReference type="InterPro" id="IPR002178">
    <property type="entry name" value="PTS_EIIA_type-2_dom"/>
</dbReference>
<dbReference type="GO" id="GO:0016301">
    <property type="term" value="F:kinase activity"/>
    <property type="evidence" value="ECO:0007669"/>
    <property type="project" value="UniProtKB-KW"/>
</dbReference>
<evidence type="ECO:0000256" key="7">
    <source>
        <dbReference type="ARBA" id="ARBA00022683"/>
    </source>
</evidence>
<evidence type="ECO:0000256" key="4">
    <source>
        <dbReference type="ARBA" id="ARBA00022553"/>
    </source>
</evidence>
<evidence type="ECO:0000313" key="14">
    <source>
        <dbReference type="Proteomes" id="UP001179647"/>
    </source>
</evidence>
<accession>A0AAF0CUA4</accession>
<dbReference type="GO" id="GO:0005886">
    <property type="term" value="C:plasma membrane"/>
    <property type="evidence" value="ECO:0007669"/>
    <property type="project" value="TreeGrafter"/>
</dbReference>
<keyword evidence="4" id="KW-0597">Phosphoprotein</keyword>
<keyword evidence="5 13" id="KW-0762">Sugar transport</keyword>
<name>A0AAF0CUA4_9ENTE</name>
<keyword evidence="14" id="KW-1185">Reference proteome</keyword>
<dbReference type="PROSITE" id="PS00372">
    <property type="entry name" value="PTS_EIIA_TYPE_2_HIS"/>
    <property type="match status" value="1"/>
</dbReference>
<dbReference type="Gene3D" id="3.40.930.10">
    <property type="entry name" value="Mannitol-specific EII, Chain A"/>
    <property type="match status" value="1"/>
</dbReference>
<dbReference type="AlphaFoldDB" id="A0AAF0CUA4"/>
<dbReference type="SUPFAM" id="SSF55804">
    <property type="entry name" value="Phoshotransferase/anion transport protein"/>
    <property type="match status" value="1"/>
</dbReference>
<dbReference type="PROSITE" id="PS51094">
    <property type="entry name" value="PTS_EIIA_TYPE_2"/>
    <property type="match status" value="1"/>
</dbReference>
<dbReference type="RefSeq" id="WP_275468876.1">
    <property type="nucleotide sequence ID" value="NZ_CP110232.1"/>
</dbReference>
<feature type="domain" description="PTS EIIA type-2" evidence="12">
    <location>
        <begin position="1"/>
        <end position="140"/>
    </location>
</feature>
<evidence type="ECO:0000256" key="11">
    <source>
        <dbReference type="ARBA" id="ARBA00030962"/>
    </source>
</evidence>
<evidence type="ECO:0000256" key="2">
    <source>
        <dbReference type="ARBA" id="ARBA00014783"/>
    </source>
</evidence>
<dbReference type="KEGG" id="vie:OL234_08905"/>
<dbReference type="InterPro" id="IPR050893">
    <property type="entry name" value="Sugar_PTS"/>
</dbReference>
<keyword evidence="7" id="KW-0598">Phosphotransferase system</keyword>
<sequence>MQVNMENILFGLESTKKEEAIRLAGDVLLKDGLIEEPYIESMLAKEATDITYIGNGIAIPHGLSDAKKYVNSSGISVLHFPKGIQYDDNIAYIIIGIAGKDNDHLILLQELAIKLSDPSFVEELVKAPTKEIFTSLFNSEV</sequence>
<protein>
    <recommendedName>
        <fullName evidence="2">Mannitol-specific phosphotransferase enzyme IIA component</fullName>
    </recommendedName>
    <alternativeName>
        <fullName evidence="10">EIIA</fullName>
    </alternativeName>
    <alternativeName>
        <fullName evidence="11">EIII</fullName>
    </alternativeName>
    <alternativeName>
        <fullName evidence="9">PTS system mannitol-specific EIIA component</fullName>
    </alternativeName>
</protein>
<dbReference type="InterPro" id="IPR016152">
    <property type="entry name" value="PTrfase/Anion_transptr"/>
</dbReference>
<dbReference type="PANTHER" id="PTHR30181">
    <property type="entry name" value="MANNITOL PERMEASE IIC COMPONENT"/>
    <property type="match status" value="1"/>
</dbReference>
<comment type="function">
    <text evidence="1">The phosphoenolpyruvate-dependent sugar phosphotransferase system (sugar PTS), a major carbohydrate active transport system, catalyzes the phosphorylation of incoming sugar substrates concomitantly with their translocation across the cell membrane. The enzyme II CmtAB PTS system is involved in D-mannitol transport.</text>
</comment>
<dbReference type="Pfam" id="PF00359">
    <property type="entry name" value="PTS_EIIA_2"/>
    <property type="match status" value="1"/>
</dbReference>
<organism evidence="13 14">
    <name type="scientific">Vagococcus intermedius</name>
    <dbReference type="NCBI Taxonomy" id="2991418"/>
    <lineage>
        <taxon>Bacteria</taxon>
        <taxon>Bacillati</taxon>
        <taxon>Bacillota</taxon>
        <taxon>Bacilli</taxon>
        <taxon>Lactobacillales</taxon>
        <taxon>Enterococcaceae</taxon>
        <taxon>Vagococcus</taxon>
    </lineage>
</organism>
<dbReference type="GO" id="GO:0009401">
    <property type="term" value="P:phosphoenolpyruvate-dependent sugar phosphotransferase system"/>
    <property type="evidence" value="ECO:0007669"/>
    <property type="project" value="UniProtKB-KW"/>
</dbReference>
<dbReference type="PANTHER" id="PTHR30181:SF2">
    <property type="entry name" value="PTS SYSTEM MANNITOL-SPECIFIC EIICBA COMPONENT"/>
    <property type="match status" value="1"/>
</dbReference>
<dbReference type="GO" id="GO:0090563">
    <property type="term" value="F:protein-phosphocysteine-sugar phosphotransferase activity"/>
    <property type="evidence" value="ECO:0007669"/>
    <property type="project" value="TreeGrafter"/>
</dbReference>
<evidence type="ECO:0000256" key="5">
    <source>
        <dbReference type="ARBA" id="ARBA00022597"/>
    </source>
</evidence>
<keyword evidence="8" id="KW-0418">Kinase</keyword>
<dbReference type="Proteomes" id="UP001179647">
    <property type="component" value="Chromosome"/>
</dbReference>
<reference evidence="13" key="1">
    <citation type="submission" date="2022-10" db="EMBL/GenBank/DDBJ databases">
        <title>Vagococcus sp. isolated from poultry meat.</title>
        <authorList>
            <person name="Johansson P."/>
            <person name="Bjorkroth J."/>
        </authorList>
    </citation>
    <scope>NUCLEOTIDE SEQUENCE</scope>
    <source>
        <strain evidence="13">STAA11</strain>
    </source>
</reference>
<proteinExistence type="predicted"/>
<dbReference type="EMBL" id="CP110232">
    <property type="protein sequence ID" value="WEG73074.1"/>
    <property type="molecule type" value="Genomic_DNA"/>
</dbReference>
<keyword evidence="6" id="KW-0808">Transferase</keyword>
<dbReference type="CDD" id="cd00211">
    <property type="entry name" value="PTS_IIA_fru"/>
    <property type="match status" value="1"/>
</dbReference>
<evidence type="ECO:0000256" key="1">
    <source>
        <dbReference type="ARBA" id="ARBA00002434"/>
    </source>
</evidence>
<evidence type="ECO:0000256" key="6">
    <source>
        <dbReference type="ARBA" id="ARBA00022679"/>
    </source>
</evidence>
<evidence type="ECO:0000256" key="3">
    <source>
        <dbReference type="ARBA" id="ARBA00022448"/>
    </source>
</evidence>
<evidence type="ECO:0000313" key="13">
    <source>
        <dbReference type="EMBL" id="WEG73074.1"/>
    </source>
</evidence>
<evidence type="ECO:0000256" key="9">
    <source>
        <dbReference type="ARBA" id="ARBA00029908"/>
    </source>
</evidence>
<evidence type="ECO:0000256" key="10">
    <source>
        <dbReference type="ARBA" id="ARBA00030956"/>
    </source>
</evidence>
<keyword evidence="3" id="KW-0813">Transport</keyword>
<evidence type="ECO:0000259" key="12">
    <source>
        <dbReference type="PROSITE" id="PS51094"/>
    </source>
</evidence>
<evidence type="ECO:0000256" key="8">
    <source>
        <dbReference type="ARBA" id="ARBA00022777"/>
    </source>
</evidence>
<gene>
    <name evidence="13" type="ORF">OL234_08905</name>
</gene>